<protein>
    <submittedName>
        <fullName evidence="1">Uncharacterized protein</fullName>
    </submittedName>
</protein>
<evidence type="ECO:0000313" key="2">
    <source>
        <dbReference type="Proteomes" id="UP000324585"/>
    </source>
</evidence>
<keyword evidence="2" id="KW-1185">Reference proteome</keyword>
<evidence type="ECO:0000313" key="1">
    <source>
        <dbReference type="EMBL" id="KAA8495532.1"/>
    </source>
</evidence>
<gene>
    <name evidence="1" type="ORF">FVE85_1687</name>
</gene>
<dbReference type="Proteomes" id="UP000324585">
    <property type="component" value="Unassembled WGS sequence"/>
</dbReference>
<dbReference type="OrthoDB" id="10513728at2759"/>
<reference evidence="2" key="1">
    <citation type="journal article" date="2019" name="Nat. Commun.">
        <title>Expansion of phycobilisome linker gene families in mesophilic red algae.</title>
        <authorList>
            <person name="Lee J."/>
            <person name="Kim D."/>
            <person name="Bhattacharya D."/>
            <person name="Yoon H.S."/>
        </authorList>
    </citation>
    <scope>NUCLEOTIDE SEQUENCE [LARGE SCALE GENOMIC DNA]</scope>
    <source>
        <strain evidence="2">CCMP 1328</strain>
    </source>
</reference>
<dbReference type="EMBL" id="VRMN01000003">
    <property type="protein sequence ID" value="KAA8495532.1"/>
    <property type="molecule type" value="Genomic_DNA"/>
</dbReference>
<name>A0A5J4YXD6_PORPP</name>
<accession>A0A5J4YXD6</accession>
<organism evidence="1 2">
    <name type="scientific">Porphyridium purpureum</name>
    <name type="common">Red alga</name>
    <name type="synonym">Porphyridium cruentum</name>
    <dbReference type="NCBI Taxonomy" id="35688"/>
    <lineage>
        <taxon>Eukaryota</taxon>
        <taxon>Rhodophyta</taxon>
        <taxon>Bangiophyceae</taxon>
        <taxon>Porphyridiales</taxon>
        <taxon>Porphyridiaceae</taxon>
        <taxon>Porphyridium</taxon>
    </lineage>
</organism>
<dbReference type="AlphaFoldDB" id="A0A5J4YXD6"/>
<proteinExistence type="predicted"/>
<comment type="caution">
    <text evidence="1">The sequence shown here is derived from an EMBL/GenBank/DDBJ whole genome shotgun (WGS) entry which is preliminary data.</text>
</comment>
<sequence length="99" mass="10953">MERIAELEVQIAKLAPLVGIDSRLAPDGEGNTGFDGVTCDLELYPFTKSIIQTLKELDLFLQSLVDQSTVDVGVSMYEPAFPEQEVARLEKSPRKIGRN</sequence>